<evidence type="ECO:0000256" key="8">
    <source>
        <dbReference type="ARBA" id="ARBA00023065"/>
    </source>
</evidence>
<evidence type="ECO:0000256" key="3">
    <source>
        <dbReference type="ARBA" id="ARBA00022448"/>
    </source>
</evidence>
<evidence type="ECO:0000256" key="4">
    <source>
        <dbReference type="ARBA" id="ARBA00022692"/>
    </source>
</evidence>
<evidence type="ECO:0000313" key="12">
    <source>
        <dbReference type="EMBL" id="MBW0513365.1"/>
    </source>
</evidence>
<dbReference type="Proteomes" id="UP000765509">
    <property type="component" value="Unassembled WGS sequence"/>
</dbReference>
<dbReference type="OrthoDB" id="17725at2759"/>
<name>A0A9Q3E666_9BASI</name>
<dbReference type="InterPro" id="IPR013121">
    <property type="entry name" value="Fe_red_NAD-bd_6"/>
</dbReference>
<keyword evidence="9 10" id="KW-0472">Membrane</keyword>
<keyword evidence="8" id="KW-0406">Ion transport</keyword>
<evidence type="ECO:0000256" key="1">
    <source>
        <dbReference type="ARBA" id="ARBA00004141"/>
    </source>
</evidence>
<feature type="transmembrane region" description="Helical" evidence="10">
    <location>
        <begin position="293"/>
        <end position="313"/>
    </location>
</feature>
<dbReference type="Pfam" id="PF08030">
    <property type="entry name" value="NAD_binding_6"/>
    <property type="match status" value="1"/>
</dbReference>
<sequence>MSTIGIYGGSHDPCILGYTNGTYPNGTLGRGKWDPFGTYLPTSAEKQACQNANDPWSKSMYYGWWTTYFIIVGIVILSAVNGIKRLRNLNRILGMPSVIYFPAKLSAIFRMASYPQLPSWQGAIPSFGSFFLLFGFLLFSILVCFSRRPYYRPPNYGSSPLGLRSEFIATAMVPWLYATATKKNFLEIFTGVSFGQIMSFHKWAPWICLIMSLVHTCSMIIQAEQNHPLWYIFQNSAYYWNGFIPLVALAWLCIMSLKPIRARFYETFYVLHISTAIVFLVSMYIHLNNLLNTWRYLHAAVVLWGAAVAWRFFAYVHDHACFRSIPRASIEALPSNAIRICVPMPRNRTWGPGSHVYIRFLGLRSWQSHPFSISSLPARPTMRNGDEINEGVEKHQMVLVVRRCTGITACLGHLTSQSLEPVIRACLVDGPYGGLMDSVQACDTVLLLAGGSGMASIIPIAQALSRLLKTQKMSCCKTCLIHWSIRDSRAIEWFKDQLNEIDEITIYITGTDKSKKASEQYINSKLIQKQGRPNLSVLVKNTAEKYSGRLGVVVSGPLCMNLNARKAENFTATRK</sequence>
<evidence type="ECO:0000256" key="5">
    <source>
        <dbReference type="ARBA" id="ARBA00022982"/>
    </source>
</evidence>
<comment type="subcellular location">
    <subcellularLocation>
        <location evidence="1">Membrane</location>
        <topology evidence="1">Multi-pass membrane protein</topology>
    </subcellularLocation>
</comment>
<evidence type="ECO:0000313" key="13">
    <source>
        <dbReference type="Proteomes" id="UP000765509"/>
    </source>
</evidence>
<dbReference type="InterPro" id="IPR013112">
    <property type="entry name" value="FAD-bd_8"/>
</dbReference>
<dbReference type="GO" id="GO:0006879">
    <property type="term" value="P:intracellular iron ion homeostasis"/>
    <property type="evidence" value="ECO:0007669"/>
    <property type="project" value="TreeGrafter"/>
</dbReference>
<comment type="caution">
    <text evidence="12">The sequence shown here is derived from an EMBL/GenBank/DDBJ whole genome shotgun (WGS) entry which is preliminary data.</text>
</comment>
<dbReference type="PROSITE" id="PS51384">
    <property type="entry name" value="FAD_FR"/>
    <property type="match status" value="1"/>
</dbReference>
<evidence type="ECO:0000256" key="7">
    <source>
        <dbReference type="ARBA" id="ARBA00023002"/>
    </source>
</evidence>
<dbReference type="InterPro" id="IPR039261">
    <property type="entry name" value="FNR_nucleotide-bd"/>
</dbReference>
<dbReference type="Gene3D" id="3.40.50.80">
    <property type="entry name" value="Nucleotide-binding domain of ferredoxin-NADP reductase (FNR) module"/>
    <property type="match status" value="1"/>
</dbReference>
<keyword evidence="7" id="KW-0560">Oxidoreductase</keyword>
<evidence type="ECO:0000256" key="9">
    <source>
        <dbReference type="ARBA" id="ARBA00023136"/>
    </source>
</evidence>
<dbReference type="PANTHER" id="PTHR32361">
    <property type="entry name" value="FERRIC/CUPRIC REDUCTASE TRANSMEMBRANE COMPONENT"/>
    <property type="match status" value="1"/>
</dbReference>
<dbReference type="Pfam" id="PF01794">
    <property type="entry name" value="Ferric_reduct"/>
    <property type="match status" value="1"/>
</dbReference>
<dbReference type="SFLD" id="SFLDS00052">
    <property type="entry name" value="Ferric_Reductase_Domain"/>
    <property type="match status" value="1"/>
</dbReference>
<proteinExistence type="inferred from homology"/>
<dbReference type="GO" id="GO:0005886">
    <property type="term" value="C:plasma membrane"/>
    <property type="evidence" value="ECO:0007669"/>
    <property type="project" value="TreeGrafter"/>
</dbReference>
<keyword evidence="6 10" id="KW-1133">Transmembrane helix</keyword>
<dbReference type="EMBL" id="AVOT02023374">
    <property type="protein sequence ID" value="MBW0513365.1"/>
    <property type="molecule type" value="Genomic_DNA"/>
</dbReference>
<organism evidence="12 13">
    <name type="scientific">Austropuccinia psidii MF-1</name>
    <dbReference type="NCBI Taxonomy" id="1389203"/>
    <lineage>
        <taxon>Eukaryota</taxon>
        <taxon>Fungi</taxon>
        <taxon>Dikarya</taxon>
        <taxon>Basidiomycota</taxon>
        <taxon>Pucciniomycotina</taxon>
        <taxon>Pucciniomycetes</taxon>
        <taxon>Pucciniales</taxon>
        <taxon>Sphaerophragmiaceae</taxon>
        <taxon>Austropuccinia</taxon>
    </lineage>
</organism>
<reference evidence="12" key="1">
    <citation type="submission" date="2021-03" db="EMBL/GenBank/DDBJ databases">
        <title>Draft genome sequence of rust myrtle Austropuccinia psidii MF-1, a brazilian biotype.</title>
        <authorList>
            <person name="Quecine M.C."/>
            <person name="Pachon D.M.R."/>
            <person name="Bonatelli M.L."/>
            <person name="Correr F.H."/>
            <person name="Franceschini L.M."/>
            <person name="Leite T.F."/>
            <person name="Margarido G.R.A."/>
            <person name="Almeida C.A."/>
            <person name="Ferrarezi J.A."/>
            <person name="Labate C.A."/>
        </authorList>
    </citation>
    <scope>NUCLEOTIDE SEQUENCE</scope>
    <source>
        <strain evidence="12">MF-1</strain>
    </source>
</reference>
<dbReference type="Pfam" id="PF08022">
    <property type="entry name" value="FAD_binding_8"/>
    <property type="match status" value="1"/>
</dbReference>
<dbReference type="GO" id="GO:0000293">
    <property type="term" value="F:ferric-chelate reductase activity"/>
    <property type="evidence" value="ECO:0007669"/>
    <property type="project" value="UniProtKB-ARBA"/>
</dbReference>
<dbReference type="GO" id="GO:0006826">
    <property type="term" value="P:iron ion transport"/>
    <property type="evidence" value="ECO:0007669"/>
    <property type="project" value="TreeGrafter"/>
</dbReference>
<keyword evidence="5" id="KW-0249">Electron transport</keyword>
<dbReference type="InterPro" id="IPR013130">
    <property type="entry name" value="Fe3_Rdtase_TM_dom"/>
</dbReference>
<keyword evidence="4 10" id="KW-0812">Transmembrane</keyword>
<evidence type="ECO:0000256" key="10">
    <source>
        <dbReference type="SAM" id="Phobius"/>
    </source>
</evidence>
<evidence type="ECO:0000259" key="11">
    <source>
        <dbReference type="PROSITE" id="PS51384"/>
    </source>
</evidence>
<protein>
    <recommendedName>
        <fullName evidence="11">FAD-binding FR-type domain-containing protein</fullName>
    </recommendedName>
</protein>
<dbReference type="SFLD" id="SFLDG01168">
    <property type="entry name" value="Ferric_reductase_subgroup_(FRE"/>
    <property type="match status" value="1"/>
</dbReference>
<dbReference type="GO" id="GO:0015677">
    <property type="term" value="P:copper ion import"/>
    <property type="evidence" value="ECO:0007669"/>
    <property type="project" value="TreeGrafter"/>
</dbReference>
<gene>
    <name evidence="12" type="ORF">O181_053080</name>
</gene>
<keyword evidence="3" id="KW-0813">Transport</keyword>
<feature type="transmembrane region" description="Helical" evidence="10">
    <location>
        <begin position="124"/>
        <end position="145"/>
    </location>
</feature>
<feature type="transmembrane region" description="Helical" evidence="10">
    <location>
        <begin position="92"/>
        <end position="112"/>
    </location>
</feature>
<evidence type="ECO:0000256" key="6">
    <source>
        <dbReference type="ARBA" id="ARBA00022989"/>
    </source>
</evidence>
<evidence type="ECO:0000256" key="2">
    <source>
        <dbReference type="ARBA" id="ARBA00006278"/>
    </source>
</evidence>
<comment type="similarity">
    <text evidence="2">Belongs to the ferric reductase (FRE) family.</text>
</comment>
<dbReference type="AlphaFoldDB" id="A0A9Q3E666"/>
<feature type="domain" description="FAD-binding FR-type" evidence="11">
    <location>
        <begin position="320"/>
        <end position="438"/>
    </location>
</feature>
<feature type="transmembrane region" description="Helical" evidence="10">
    <location>
        <begin position="269"/>
        <end position="287"/>
    </location>
</feature>
<dbReference type="PANTHER" id="PTHR32361:SF23">
    <property type="entry name" value="FERRIC-CHELATE REDUCTASE"/>
    <property type="match status" value="1"/>
</dbReference>
<feature type="transmembrane region" description="Helical" evidence="10">
    <location>
        <begin position="238"/>
        <end position="257"/>
    </location>
</feature>
<keyword evidence="13" id="KW-1185">Reference proteome</keyword>
<dbReference type="InterPro" id="IPR017927">
    <property type="entry name" value="FAD-bd_FR_type"/>
</dbReference>
<dbReference type="InterPro" id="IPR051410">
    <property type="entry name" value="Ferric/Cupric_Reductase"/>
</dbReference>
<dbReference type="CDD" id="cd06186">
    <property type="entry name" value="NOX_Duox_like_FAD_NADP"/>
    <property type="match status" value="1"/>
</dbReference>
<dbReference type="SUPFAM" id="SSF52343">
    <property type="entry name" value="Ferredoxin reductase-like, C-terminal NADP-linked domain"/>
    <property type="match status" value="1"/>
</dbReference>
<feature type="transmembrane region" description="Helical" evidence="10">
    <location>
        <begin position="61"/>
        <end position="80"/>
    </location>
</feature>
<feature type="transmembrane region" description="Helical" evidence="10">
    <location>
        <begin position="203"/>
        <end position="223"/>
    </location>
</feature>
<accession>A0A9Q3E666</accession>